<keyword evidence="3" id="KW-0464">Manganese</keyword>
<name>A0A1H1NYC5_BRESA</name>
<organism evidence="5 6">
    <name type="scientific">Brevibacterium sandarakinum</name>
    <dbReference type="NCBI Taxonomy" id="629680"/>
    <lineage>
        <taxon>Bacteria</taxon>
        <taxon>Bacillati</taxon>
        <taxon>Actinomycetota</taxon>
        <taxon>Actinomycetes</taxon>
        <taxon>Micrococcales</taxon>
        <taxon>Brevibacteriaceae</taxon>
        <taxon>Brevibacterium</taxon>
    </lineage>
</organism>
<dbReference type="Gene3D" id="3.40.800.10">
    <property type="entry name" value="Ureohydrolase domain"/>
    <property type="match status" value="1"/>
</dbReference>
<dbReference type="Pfam" id="PF00491">
    <property type="entry name" value="Arginase"/>
    <property type="match status" value="1"/>
</dbReference>
<evidence type="ECO:0000256" key="4">
    <source>
        <dbReference type="PROSITE-ProRule" id="PRU00742"/>
    </source>
</evidence>
<dbReference type="InterPro" id="IPR023696">
    <property type="entry name" value="Ureohydrolase_dom_sf"/>
</dbReference>
<dbReference type="PANTHER" id="PTHR43782">
    <property type="entry name" value="ARGINASE"/>
    <property type="match status" value="1"/>
</dbReference>
<keyword evidence="1" id="KW-0479">Metal-binding</keyword>
<evidence type="ECO:0000256" key="2">
    <source>
        <dbReference type="ARBA" id="ARBA00022801"/>
    </source>
</evidence>
<evidence type="ECO:0000256" key="3">
    <source>
        <dbReference type="ARBA" id="ARBA00023211"/>
    </source>
</evidence>
<dbReference type="RefSeq" id="WP_092103804.1">
    <property type="nucleotide sequence ID" value="NZ_LT629739.1"/>
</dbReference>
<sequence>MTVINVIGVPSSAGSYSAGQEQAPTALRAARLIEALTGAGNDVRDRGDLTEQTWSPDRDRPFAQNLTEVVQSVQELTTAAADLLTTDERLLVLGGNCTVALGTCAGLRRASGEPGLVYIDRHFDLNTPDSTTEGALDWMGLAHALDLDGAADELVAALGPRPLLRPDRLSFLGVDATQATDWERTQVERLGLHVVPQADLMQAPARAAAAAQEALLPGPFAVHIDVDVFDFIDAPMAENVNGRNSGSTIEQLEQALAQLWRHPNCRALSIGELNPVHAAADPDALPRFIAALARALTPAARNVKEWR</sequence>
<dbReference type="GO" id="GO:0030145">
    <property type="term" value="F:manganese ion binding"/>
    <property type="evidence" value="ECO:0007669"/>
    <property type="project" value="TreeGrafter"/>
</dbReference>
<evidence type="ECO:0000313" key="5">
    <source>
        <dbReference type="EMBL" id="SDS03379.1"/>
    </source>
</evidence>
<dbReference type="PRINTS" id="PR00116">
    <property type="entry name" value="ARGINASE"/>
</dbReference>
<dbReference type="OrthoDB" id="7331788at2"/>
<dbReference type="PROSITE" id="PS51409">
    <property type="entry name" value="ARGINASE_2"/>
    <property type="match status" value="1"/>
</dbReference>
<accession>A0A1H1NYC5</accession>
<keyword evidence="2" id="KW-0378">Hydrolase</keyword>
<keyword evidence="6" id="KW-1185">Reference proteome</keyword>
<dbReference type="STRING" id="629680.SAMN04489751_1071"/>
<protein>
    <submittedName>
        <fullName evidence="5">Arginase</fullName>
    </submittedName>
</protein>
<dbReference type="InterPro" id="IPR006035">
    <property type="entry name" value="Ureohydrolase"/>
</dbReference>
<dbReference type="GO" id="GO:0004053">
    <property type="term" value="F:arginase activity"/>
    <property type="evidence" value="ECO:0007669"/>
    <property type="project" value="TreeGrafter"/>
</dbReference>
<evidence type="ECO:0000256" key="1">
    <source>
        <dbReference type="ARBA" id="ARBA00022723"/>
    </source>
</evidence>
<evidence type="ECO:0000313" key="6">
    <source>
        <dbReference type="Proteomes" id="UP000199700"/>
    </source>
</evidence>
<dbReference type="AlphaFoldDB" id="A0A1H1NYC5"/>
<comment type="similarity">
    <text evidence="4">Belongs to the arginase family.</text>
</comment>
<proteinExistence type="inferred from homology"/>
<reference evidence="5" key="1">
    <citation type="submission" date="2016-10" db="EMBL/GenBank/DDBJ databases">
        <authorList>
            <person name="Varghese N."/>
            <person name="Submissions S."/>
        </authorList>
    </citation>
    <scope>NUCLEOTIDE SEQUENCE [LARGE SCALE GENOMIC DNA]</scope>
    <source>
        <strain evidence="5">DSM 22082</strain>
    </source>
</reference>
<dbReference type="GO" id="GO:0005829">
    <property type="term" value="C:cytosol"/>
    <property type="evidence" value="ECO:0007669"/>
    <property type="project" value="TreeGrafter"/>
</dbReference>
<dbReference type="EMBL" id="LT629739">
    <property type="protein sequence ID" value="SDS03379.1"/>
    <property type="molecule type" value="Genomic_DNA"/>
</dbReference>
<gene>
    <name evidence="5" type="ORF">SAMN04489751_1071</name>
</gene>
<dbReference type="PANTHER" id="PTHR43782:SF3">
    <property type="entry name" value="ARGINASE"/>
    <property type="match status" value="1"/>
</dbReference>
<dbReference type="Proteomes" id="UP000199700">
    <property type="component" value="Chromosome"/>
</dbReference>
<dbReference type="SUPFAM" id="SSF52768">
    <property type="entry name" value="Arginase/deacetylase"/>
    <property type="match status" value="1"/>
</dbReference>